<organism evidence="3 4">
    <name type="scientific">Sorangium cellulosum</name>
    <name type="common">Polyangium cellulosum</name>
    <dbReference type="NCBI Taxonomy" id="56"/>
    <lineage>
        <taxon>Bacteria</taxon>
        <taxon>Pseudomonadati</taxon>
        <taxon>Myxococcota</taxon>
        <taxon>Polyangia</taxon>
        <taxon>Polyangiales</taxon>
        <taxon>Polyangiaceae</taxon>
        <taxon>Sorangium</taxon>
    </lineage>
</organism>
<dbReference type="RefSeq" id="WP_104984137.1">
    <property type="nucleotide sequence ID" value="NZ_CP012673.1"/>
</dbReference>
<dbReference type="AlphaFoldDB" id="A0A2L0F2K3"/>
<sequence>MPRVIHFEVHADDPQRAMRFYAEVFGWQFERFGQIDYWSIQTGDAASSGIDGGLMPRRGPRPPEGQPVNAYPCTIEVDDIDLYLKKVATADGKNVVPKMAIPGVGWLAYCHDTEGNVFGLMQPDPSAA</sequence>
<evidence type="ECO:0000259" key="2">
    <source>
        <dbReference type="PROSITE" id="PS51819"/>
    </source>
</evidence>
<dbReference type="SUPFAM" id="SSF54593">
    <property type="entry name" value="Glyoxalase/Bleomycin resistance protein/Dihydroxybiphenyl dioxygenase"/>
    <property type="match status" value="1"/>
</dbReference>
<feature type="region of interest" description="Disordered" evidence="1">
    <location>
        <begin position="49"/>
        <end position="69"/>
    </location>
</feature>
<name>A0A2L0F2K3_SORCE</name>
<feature type="domain" description="VOC" evidence="2">
    <location>
        <begin position="3"/>
        <end position="123"/>
    </location>
</feature>
<dbReference type="OrthoDB" id="9792323at2"/>
<dbReference type="PANTHER" id="PTHR33993">
    <property type="entry name" value="GLYOXALASE-RELATED"/>
    <property type="match status" value="1"/>
</dbReference>
<dbReference type="PANTHER" id="PTHR33993:SF2">
    <property type="entry name" value="VOC DOMAIN-CONTAINING PROTEIN"/>
    <property type="match status" value="1"/>
</dbReference>
<evidence type="ECO:0000256" key="1">
    <source>
        <dbReference type="SAM" id="MobiDB-lite"/>
    </source>
</evidence>
<reference evidence="3 4" key="1">
    <citation type="submission" date="2015-09" db="EMBL/GenBank/DDBJ databases">
        <title>Sorangium comparison.</title>
        <authorList>
            <person name="Zaburannyi N."/>
            <person name="Bunk B."/>
            <person name="Overmann J."/>
            <person name="Mueller R."/>
        </authorList>
    </citation>
    <scope>NUCLEOTIDE SEQUENCE [LARGE SCALE GENOMIC DNA]</scope>
    <source>
        <strain evidence="3 4">So ce26</strain>
    </source>
</reference>
<accession>A0A2L0F2K3</accession>
<gene>
    <name evidence="3" type="ORF">SOCE26_073040</name>
</gene>
<dbReference type="Proteomes" id="UP000238348">
    <property type="component" value="Chromosome"/>
</dbReference>
<evidence type="ECO:0000313" key="4">
    <source>
        <dbReference type="Proteomes" id="UP000238348"/>
    </source>
</evidence>
<dbReference type="Pfam" id="PF00903">
    <property type="entry name" value="Glyoxalase"/>
    <property type="match status" value="1"/>
</dbReference>
<dbReference type="InterPro" id="IPR004360">
    <property type="entry name" value="Glyas_Fos-R_dOase_dom"/>
</dbReference>
<dbReference type="Gene3D" id="3.10.180.10">
    <property type="entry name" value="2,3-Dihydroxybiphenyl 1,2-Dioxygenase, domain 1"/>
    <property type="match status" value="1"/>
</dbReference>
<proteinExistence type="predicted"/>
<dbReference type="CDD" id="cd07247">
    <property type="entry name" value="SgaA_N_like"/>
    <property type="match status" value="1"/>
</dbReference>
<protein>
    <submittedName>
        <fullName evidence="3">Glyoxalase</fullName>
    </submittedName>
</protein>
<dbReference type="InterPro" id="IPR037523">
    <property type="entry name" value="VOC_core"/>
</dbReference>
<dbReference type="InterPro" id="IPR029068">
    <property type="entry name" value="Glyas_Bleomycin-R_OHBP_Dase"/>
</dbReference>
<dbReference type="EMBL" id="CP012673">
    <property type="protein sequence ID" value="AUX45808.1"/>
    <property type="molecule type" value="Genomic_DNA"/>
</dbReference>
<dbReference type="PROSITE" id="PS51819">
    <property type="entry name" value="VOC"/>
    <property type="match status" value="1"/>
</dbReference>
<evidence type="ECO:0000313" key="3">
    <source>
        <dbReference type="EMBL" id="AUX45808.1"/>
    </source>
</evidence>
<dbReference type="InterPro" id="IPR052164">
    <property type="entry name" value="Anthracycline_SecMetBiosynth"/>
</dbReference>